<protein>
    <submittedName>
        <fullName evidence="1">Uncharacterized protein</fullName>
    </submittedName>
</protein>
<keyword evidence="2" id="KW-1185">Reference proteome</keyword>
<reference evidence="1 2" key="1">
    <citation type="submission" date="2019-02" db="EMBL/GenBank/DDBJ databases">
        <title>Deep-cultivation of Planctomycetes and their phenomic and genomic characterization uncovers novel biology.</title>
        <authorList>
            <person name="Wiegand S."/>
            <person name="Jogler M."/>
            <person name="Boedeker C."/>
            <person name="Pinto D."/>
            <person name="Vollmers J."/>
            <person name="Rivas-Marin E."/>
            <person name="Kohn T."/>
            <person name="Peeters S.H."/>
            <person name="Heuer A."/>
            <person name="Rast P."/>
            <person name="Oberbeckmann S."/>
            <person name="Bunk B."/>
            <person name="Jeske O."/>
            <person name="Meyerdierks A."/>
            <person name="Storesund J.E."/>
            <person name="Kallscheuer N."/>
            <person name="Luecker S."/>
            <person name="Lage O.M."/>
            <person name="Pohl T."/>
            <person name="Merkel B.J."/>
            <person name="Hornburger P."/>
            <person name="Mueller R.-W."/>
            <person name="Bruemmer F."/>
            <person name="Labrenz M."/>
            <person name="Spormann A.M."/>
            <person name="Op den Camp H."/>
            <person name="Overmann J."/>
            <person name="Amann R."/>
            <person name="Jetten M.S.M."/>
            <person name="Mascher T."/>
            <person name="Medema M.H."/>
            <person name="Devos D.P."/>
            <person name="Kaster A.-K."/>
            <person name="Ovreas L."/>
            <person name="Rohde M."/>
            <person name="Galperin M.Y."/>
            <person name="Jogler C."/>
        </authorList>
    </citation>
    <scope>NUCLEOTIDE SEQUENCE [LARGE SCALE GENOMIC DNA]</scope>
    <source>
        <strain evidence="1 2">Pla175</strain>
    </source>
</reference>
<dbReference type="OrthoDB" id="285212at2"/>
<organism evidence="1 2">
    <name type="scientific">Pirellulimonas nuda</name>
    <dbReference type="NCBI Taxonomy" id="2528009"/>
    <lineage>
        <taxon>Bacteria</taxon>
        <taxon>Pseudomonadati</taxon>
        <taxon>Planctomycetota</taxon>
        <taxon>Planctomycetia</taxon>
        <taxon>Pirellulales</taxon>
        <taxon>Lacipirellulaceae</taxon>
        <taxon>Pirellulimonas</taxon>
    </lineage>
</organism>
<name>A0A518D5P9_9BACT</name>
<sequence>MDPTIEKARCTECDAEILLSTTMETGGLCMPCFKQMERVTSERQYSDSLAVSAHFHPGFADDLTSWETSVYLDGSVQQDINWYTPHHRRKRELRTTTITDSQVDEIVNAIRGIDLNGLAAIPFCVDDVEIVSITSPKLNIDVRTSPYTFEYFARTEKLPDGAINGILSFMHAWKTIDGLSPYTTSEHAK</sequence>
<dbReference type="RefSeq" id="WP_145280338.1">
    <property type="nucleotide sequence ID" value="NZ_CP036291.1"/>
</dbReference>
<evidence type="ECO:0000313" key="1">
    <source>
        <dbReference type="EMBL" id="QDU86795.1"/>
    </source>
</evidence>
<gene>
    <name evidence="1" type="ORF">Pla175_01470</name>
</gene>
<dbReference type="Proteomes" id="UP000317429">
    <property type="component" value="Chromosome"/>
</dbReference>
<accession>A0A518D5P9</accession>
<dbReference type="EMBL" id="CP036291">
    <property type="protein sequence ID" value="QDU86795.1"/>
    <property type="molecule type" value="Genomic_DNA"/>
</dbReference>
<proteinExistence type="predicted"/>
<evidence type="ECO:0000313" key="2">
    <source>
        <dbReference type="Proteomes" id="UP000317429"/>
    </source>
</evidence>
<dbReference type="KEGG" id="pnd:Pla175_01470"/>
<dbReference type="AlphaFoldDB" id="A0A518D5P9"/>